<gene>
    <name evidence="2" type="ORF">FYJ83_06280</name>
</gene>
<evidence type="ECO:0000313" key="3">
    <source>
        <dbReference type="Proteomes" id="UP000469523"/>
    </source>
</evidence>
<feature type="transmembrane region" description="Helical" evidence="1">
    <location>
        <begin position="47"/>
        <end position="74"/>
    </location>
</feature>
<keyword evidence="3" id="KW-1185">Reference proteome</keyword>
<name>A0A6N7XUG5_9FIRM</name>
<dbReference type="Proteomes" id="UP000469523">
    <property type="component" value="Unassembled WGS sequence"/>
</dbReference>
<reference evidence="2 3" key="1">
    <citation type="submission" date="2019-09" db="EMBL/GenBank/DDBJ databases">
        <title>In-depth cultivation of the pig gut microbiome towards novel bacterial diversity and tailored functional studies.</title>
        <authorList>
            <person name="Wylensek D."/>
            <person name="Hitch T.C.A."/>
            <person name="Clavel T."/>
        </authorList>
    </citation>
    <scope>NUCLEOTIDE SEQUENCE [LARGE SCALE GENOMIC DNA]</scope>
    <source>
        <strain evidence="2 3">WCA3-693-APC-4?</strain>
    </source>
</reference>
<protein>
    <submittedName>
        <fullName evidence="2">Uncharacterized protein</fullName>
    </submittedName>
</protein>
<organism evidence="2 3">
    <name type="scientific">Tissierella pigra</name>
    <dbReference type="NCBI Taxonomy" id="2607614"/>
    <lineage>
        <taxon>Bacteria</taxon>
        <taxon>Bacillati</taxon>
        <taxon>Bacillota</taxon>
        <taxon>Tissierellia</taxon>
        <taxon>Tissierellales</taxon>
        <taxon>Tissierellaceae</taxon>
        <taxon>Tissierella</taxon>
    </lineage>
</organism>
<keyword evidence="1" id="KW-1133">Transmembrane helix</keyword>
<dbReference type="AlphaFoldDB" id="A0A6N7XUG5"/>
<sequence>MKIYNKWVYKILVERETEMGFKDYDITKNNKFQDNPSGYSSFRDTEVVMIVMEWVGVITILFIPLINIIMFSIWTFGKKSNMNLRNFCRAILVAIVIGFCLKVLRDIFYF</sequence>
<evidence type="ECO:0000256" key="1">
    <source>
        <dbReference type="SAM" id="Phobius"/>
    </source>
</evidence>
<proteinExistence type="predicted"/>
<dbReference type="RefSeq" id="WP_154439491.1">
    <property type="nucleotide sequence ID" value="NZ_JAHLPJ010000001.1"/>
</dbReference>
<dbReference type="EMBL" id="VUNQ01000010">
    <property type="protein sequence ID" value="MSU01073.1"/>
    <property type="molecule type" value="Genomic_DNA"/>
</dbReference>
<keyword evidence="1" id="KW-0812">Transmembrane</keyword>
<comment type="caution">
    <text evidence="2">The sequence shown here is derived from an EMBL/GenBank/DDBJ whole genome shotgun (WGS) entry which is preliminary data.</text>
</comment>
<accession>A0A6N7XUG5</accession>
<keyword evidence="1" id="KW-0472">Membrane</keyword>
<feature type="transmembrane region" description="Helical" evidence="1">
    <location>
        <begin position="86"/>
        <end position="104"/>
    </location>
</feature>
<evidence type="ECO:0000313" key="2">
    <source>
        <dbReference type="EMBL" id="MSU01073.1"/>
    </source>
</evidence>